<comment type="caution">
    <text evidence="2">The sequence shown here is derived from an EMBL/GenBank/DDBJ whole genome shotgun (WGS) entry which is preliminary data.</text>
</comment>
<keyword evidence="3" id="KW-1185">Reference proteome</keyword>
<dbReference type="RefSeq" id="WP_386703229.1">
    <property type="nucleotide sequence ID" value="NZ_JAUSTM010000004.1"/>
</dbReference>
<reference evidence="2 3" key="1">
    <citation type="submission" date="2023-07" db="EMBL/GenBank/DDBJ databases">
        <title>Genomic Encyclopedia of Type Strains, Phase IV (KMG-IV): sequencing the most valuable type-strain genomes for metagenomic binning, comparative biology and taxonomic classification.</title>
        <authorList>
            <person name="Goeker M."/>
        </authorList>
    </citation>
    <scope>NUCLEOTIDE SEQUENCE [LARGE SCALE GENOMIC DNA]</scope>
    <source>
        <strain evidence="2 3">DSM 105143</strain>
    </source>
</reference>
<gene>
    <name evidence="2" type="ORF">J2S23_000541</name>
</gene>
<dbReference type="Pfam" id="PF25311">
    <property type="entry name" value="WDGH"/>
    <property type="match status" value="1"/>
</dbReference>
<accession>A0ABT9YQJ9</accession>
<sequence length="92" mass="10859">MILFSVILREFPDKAWKSLKHSDGTMYENYFIVGINTPEGQYSYHYHLDEWHYFSEIKVLPSAPEWDGHQPDDVVRLLSLLESTDELLEVVE</sequence>
<name>A0ABT9YQJ9_9STRE</name>
<evidence type="ECO:0000259" key="1">
    <source>
        <dbReference type="Pfam" id="PF25311"/>
    </source>
</evidence>
<feature type="domain" description="WDGH" evidence="1">
    <location>
        <begin position="1"/>
        <end position="79"/>
    </location>
</feature>
<organism evidence="2 3">
    <name type="scientific">Streptococcus moroccensis</name>
    <dbReference type="NCBI Taxonomy" id="1451356"/>
    <lineage>
        <taxon>Bacteria</taxon>
        <taxon>Bacillati</taxon>
        <taxon>Bacillota</taxon>
        <taxon>Bacilli</taxon>
        <taxon>Lactobacillales</taxon>
        <taxon>Streptococcaceae</taxon>
        <taxon>Streptococcus</taxon>
    </lineage>
</organism>
<protein>
    <recommendedName>
        <fullName evidence="1">WDGH domain-containing protein</fullName>
    </recommendedName>
</protein>
<proteinExistence type="predicted"/>
<evidence type="ECO:0000313" key="2">
    <source>
        <dbReference type="EMBL" id="MDQ0222004.1"/>
    </source>
</evidence>
<dbReference type="Proteomes" id="UP001223079">
    <property type="component" value="Unassembled WGS sequence"/>
</dbReference>
<dbReference type="EMBL" id="JAUSTM010000004">
    <property type="protein sequence ID" value="MDQ0222004.1"/>
    <property type="molecule type" value="Genomic_DNA"/>
</dbReference>
<dbReference type="InterPro" id="IPR057362">
    <property type="entry name" value="WDGH"/>
</dbReference>
<evidence type="ECO:0000313" key="3">
    <source>
        <dbReference type="Proteomes" id="UP001223079"/>
    </source>
</evidence>